<feature type="transmembrane region" description="Helical" evidence="6">
    <location>
        <begin position="6"/>
        <end position="28"/>
    </location>
</feature>
<evidence type="ECO:0000256" key="4">
    <source>
        <dbReference type="ARBA" id="ARBA00022989"/>
    </source>
</evidence>
<dbReference type="PANTHER" id="PTHR30086">
    <property type="entry name" value="ARGININE EXPORTER PROTEIN ARGO"/>
    <property type="match status" value="1"/>
</dbReference>
<comment type="subcellular location">
    <subcellularLocation>
        <location evidence="1">Cell membrane</location>
        <topology evidence="1">Multi-pass membrane protein</topology>
    </subcellularLocation>
</comment>
<dbReference type="GO" id="GO:0015171">
    <property type="term" value="F:amino acid transmembrane transporter activity"/>
    <property type="evidence" value="ECO:0007669"/>
    <property type="project" value="TreeGrafter"/>
</dbReference>
<dbReference type="GO" id="GO:0005886">
    <property type="term" value="C:plasma membrane"/>
    <property type="evidence" value="ECO:0007669"/>
    <property type="project" value="UniProtKB-SubCell"/>
</dbReference>
<dbReference type="PANTHER" id="PTHR30086:SF20">
    <property type="entry name" value="ARGININE EXPORTER PROTEIN ARGO-RELATED"/>
    <property type="match status" value="1"/>
</dbReference>
<keyword evidence="5 6" id="KW-0472">Membrane</keyword>
<dbReference type="InterPro" id="IPR001123">
    <property type="entry name" value="LeuE-type"/>
</dbReference>
<dbReference type="Pfam" id="PF01810">
    <property type="entry name" value="LysE"/>
    <property type="match status" value="1"/>
</dbReference>
<dbReference type="KEGG" id="ssan:NX02_18645"/>
<gene>
    <name evidence="7" type="ORF">NX02_18645</name>
</gene>
<evidence type="ECO:0000256" key="1">
    <source>
        <dbReference type="ARBA" id="ARBA00004651"/>
    </source>
</evidence>
<dbReference type="HOGENOM" id="CLU_079569_3_0_5"/>
<reference evidence="7 8" key="1">
    <citation type="submission" date="2013-07" db="EMBL/GenBank/DDBJ databases">
        <title>Completed genome of Sphingomonas sanxanigenens NX02.</title>
        <authorList>
            <person name="Ma T."/>
            <person name="Huang H."/>
            <person name="Wu M."/>
            <person name="Li X."/>
            <person name="Li G."/>
        </authorList>
    </citation>
    <scope>NUCLEOTIDE SEQUENCE [LARGE SCALE GENOMIC DNA]</scope>
    <source>
        <strain evidence="7 8">NX02</strain>
    </source>
</reference>
<dbReference type="PATRIC" id="fig|1123269.5.peg.3651"/>
<dbReference type="Proteomes" id="UP000018851">
    <property type="component" value="Chromosome"/>
</dbReference>
<dbReference type="OrthoDB" id="9804822at2"/>
<dbReference type="AlphaFoldDB" id="W0AGI9"/>
<keyword evidence="8" id="KW-1185">Reference proteome</keyword>
<keyword evidence="4 6" id="KW-1133">Transmembrane helix</keyword>
<dbReference type="RefSeq" id="WP_025293573.1">
    <property type="nucleotide sequence ID" value="NZ_CP006644.1"/>
</dbReference>
<dbReference type="STRING" id="1123269.NX02_18645"/>
<dbReference type="eggNOG" id="COG1280">
    <property type="taxonomic scope" value="Bacteria"/>
</dbReference>
<evidence type="ECO:0000256" key="2">
    <source>
        <dbReference type="ARBA" id="ARBA00022475"/>
    </source>
</evidence>
<feature type="transmembrane region" description="Helical" evidence="6">
    <location>
        <begin position="158"/>
        <end position="179"/>
    </location>
</feature>
<feature type="transmembrane region" description="Helical" evidence="6">
    <location>
        <begin position="67"/>
        <end position="92"/>
    </location>
</feature>
<organism evidence="7 8">
    <name type="scientific">Sphingomonas sanxanigenens DSM 19645 = NX02</name>
    <dbReference type="NCBI Taxonomy" id="1123269"/>
    <lineage>
        <taxon>Bacteria</taxon>
        <taxon>Pseudomonadati</taxon>
        <taxon>Pseudomonadota</taxon>
        <taxon>Alphaproteobacteria</taxon>
        <taxon>Sphingomonadales</taxon>
        <taxon>Sphingomonadaceae</taxon>
        <taxon>Sphingomonas</taxon>
    </lineage>
</organism>
<evidence type="ECO:0008006" key="9">
    <source>
        <dbReference type="Google" id="ProtNLM"/>
    </source>
</evidence>
<accession>W0AGI9</accession>
<proteinExistence type="predicted"/>
<evidence type="ECO:0000256" key="6">
    <source>
        <dbReference type="SAM" id="Phobius"/>
    </source>
</evidence>
<name>W0AGI9_9SPHN</name>
<dbReference type="PIRSF" id="PIRSF006324">
    <property type="entry name" value="LeuE"/>
    <property type="match status" value="1"/>
</dbReference>
<feature type="transmembrane region" description="Helical" evidence="6">
    <location>
        <begin position="40"/>
        <end position="61"/>
    </location>
</feature>
<feature type="transmembrane region" description="Helical" evidence="6">
    <location>
        <begin position="191"/>
        <end position="210"/>
    </location>
</feature>
<sequence>MNSDTLLAFLGTATILTMAPGLDTAMVLRTAAVEGARHGAAAALGIGIGCLCWGSAAAFGVGTLFAAFPILFVTLKWVGAAYLGWLGVNLLLAPRRAFSMAGAAAPQAPTLAQAAGRGFTTNILNPKVGLFYLTLLPQFVPEGAGAGDSAFTLALAHVGLATSWFVLLAVATGLIRPALQRPQVMAGLDRVTGMVLILLGFHLSLASGALA</sequence>
<evidence type="ECO:0000256" key="5">
    <source>
        <dbReference type="ARBA" id="ARBA00023136"/>
    </source>
</evidence>
<protein>
    <recommendedName>
        <fullName evidence="9">Lysine transporter LysE</fullName>
    </recommendedName>
</protein>
<evidence type="ECO:0000313" key="8">
    <source>
        <dbReference type="Proteomes" id="UP000018851"/>
    </source>
</evidence>
<keyword evidence="3 6" id="KW-0812">Transmembrane</keyword>
<evidence type="ECO:0000256" key="3">
    <source>
        <dbReference type="ARBA" id="ARBA00022692"/>
    </source>
</evidence>
<evidence type="ECO:0000313" key="7">
    <source>
        <dbReference type="EMBL" id="AHE55398.1"/>
    </source>
</evidence>
<dbReference type="EMBL" id="CP006644">
    <property type="protein sequence ID" value="AHE55398.1"/>
    <property type="molecule type" value="Genomic_DNA"/>
</dbReference>
<keyword evidence="2" id="KW-1003">Cell membrane</keyword>